<name>A0A229UUX4_9BACL</name>
<evidence type="ECO:0000313" key="2">
    <source>
        <dbReference type="Proteomes" id="UP000215509"/>
    </source>
</evidence>
<keyword evidence="2" id="KW-1185">Reference proteome</keyword>
<dbReference type="EMBL" id="NMQW01000009">
    <property type="protein sequence ID" value="OXM87061.1"/>
    <property type="molecule type" value="Genomic_DNA"/>
</dbReference>
<proteinExistence type="predicted"/>
<evidence type="ECO:0000313" key="1">
    <source>
        <dbReference type="EMBL" id="OXM87061.1"/>
    </source>
</evidence>
<accession>A0A229UUX4</accession>
<sequence length="78" mass="9526">MSHAWLEFDGTIVDITYSQFNEVDDIIIIKERDLHQKFIENYRYRKPYWEKYTDDHTSIMLDSFYNKVIKNLNISGMK</sequence>
<dbReference type="Proteomes" id="UP000215509">
    <property type="component" value="Unassembled WGS sequence"/>
</dbReference>
<gene>
    <name evidence="1" type="ORF">CF651_07015</name>
</gene>
<dbReference type="AlphaFoldDB" id="A0A229UUX4"/>
<organism evidence="1 2">
    <name type="scientific">Paenibacillus rigui</name>
    <dbReference type="NCBI Taxonomy" id="554312"/>
    <lineage>
        <taxon>Bacteria</taxon>
        <taxon>Bacillati</taxon>
        <taxon>Bacillota</taxon>
        <taxon>Bacilli</taxon>
        <taxon>Bacillales</taxon>
        <taxon>Paenibacillaceae</taxon>
        <taxon>Paenibacillus</taxon>
    </lineage>
</organism>
<reference evidence="1 2" key="1">
    <citation type="submission" date="2017-07" db="EMBL/GenBank/DDBJ databases">
        <title>Genome sequencing and assembly of Paenibacillus rigui.</title>
        <authorList>
            <person name="Mayilraj S."/>
        </authorList>
    </citation>
    <scope>NUCLEOTIDE SEQUENCE [LARGE SCALE GENOMIC DNA]</scope>
    <source>
        <strain evidence="1 2">JCM 16352</strain>
    </source>
</reference>
<comment type="caution">
    <text evidence="1">The sequence shown here is derived from an EMBL/GenBank/DDBJ whole genome shotgun (WGS) entry which is preliminary data.</text>
</comment>
<protein>
    <submittedName>
        <fullName evidence="1">Uncharacterized protein</fullName>
    </submittedName>
</protein>